<evidence type="ECO:0000256" key="4">
    <source>
        <dbReference type="ARBA" id="ARBA00022679"/>
    </source>
</evidence>
<evidence type="ECO:0000256" key="7">
    <source>
        <dbReference type="SAM" id="Coils"/>
    </source>
</evidence>
<accession>A0ABX0N8B6</accession>
<evidence type="ECO:0000256" key="2">
    <source>
        <dbReference type="ARBA" id="ARBA00012438"/>
    </source>
</evidence>
<comment type="caution">
    <text evidence="9">The sequence shown here is derived from an EMBL/GenBank/DDBJ whole genome shotgun (WGS) entry which is preliminary data.</text>
</comment>
<keyword evidence="7" id="KW-0175">Coiled coil</keyword>
<dbReference type="InterPro" id="IPR036890">
    <property type="entry name" value="HATPase_C_sf"/>
</dbReference>
<dbReference type="SMART" id="SM00388">
    <property type="entry name" value="HisKA"/>
    <property type="match status" value="1"/>
</dbReference>
<dbReference type="CDD" id="cd00082">
    <property type="entry name" value="HisKA"/>
    <property type="match status" value="1"/>
</dbReference>
<keyword evidence="5 9" id="KW-0418">Kinase</keyword>
<evidence type="ECO:0000256" key="6">
    <source>
        <dbReference type="ARBA" id="ARBA00023012"/>
    </source>
</evidence>
<evidence type="ECO:0000259" key="8">
    <source>
        <dbReference type="PROSITE" id="PS50109"/>
    </source>
</evidence>
<dbReference type="Proteomes" id="UP000621455">
    <property type="component" value="Unassembled WGS sequence"/>
</dbReference>
<evidence type="ECO:0000256" key="5">
    <source>
        <dbReference type="ARBA" id="ARBA00022777"/>
    </source>
</evidence>
<name>A0ABX0N8B6_9BURK</name>
<dbReference type="InterPro" id="IPR050736">
    <property type="entry name" value="Sensor_HK_Regulatory"/>
</dbReference>
<dbReference type="PANTHER" id="PTHR43711:SF31">
    <property type="entry name" value="HISTIDINE KINASE"/>
    <property type="match status" value="1"/>
</dbReference>
<keyword evidence="3" id="KW-0597">Phosphoprotein</keyword>
<dbReference type="Pfam" id="PF00512">
    <property type="entry name" value="HisKA"/>
    <property type="match status" value="1"/>
</dbReference>
<gene>
    <name evidence="9" type="ORF">F2P44_06225</name>
</gene>
<keyword evidence="4" id="KW-0808">Transferase</keyword>
<comment type="catalytic activity">
    <reaction evidence="1">
        <text>ATP + protein L-histidine = ADP + protein N-phospho-L-histidine.</text>
        <dbReference type="EC" id="2.7.13.3"/>
    </reaction>
</comment>
<dbReference type="InterPro" id="IPR004358">
    <property type="entry name" value="Sig_transdc_His_kin-like_C"/>
</dbReference>
<evidence type="ECO:0000256" key="3">
    <source>
        <dbReference type="ARBA" id="ARBA00022553"/>
    </source>
</evidence>
<dbReference type="Gene3D" id="1.10.287.130">
    <property type="match status" value="1"/>
</dbReference>
<organism evidence="9 10">
    <name type="scientific">Massilia frigida</name>
    <dbReference type="NCBI Taxonomy" id="2609281"/>
    <lineage>
        <taxon>Bacteria</taxon>
        <taxon>Pseudomonadati</taxon>
        <taxon>Pseudomonadota</taxon>
        <taxon>Betaproteobacteria</taxon>
        <taxon>Burkholderiales</taxon>
        <taxon>Oxalobacteraceae</taxon>
        <taxon>Telluria group</taxon>
        <taxon>Massilia</taxon>
    </lineage>
</organism>
<sequence length="456" mass="49730">MSLRILKIAIGTELDVVGARQRAREIAVLCGFAMQDQVRIATSVSELARNVFNYAHGGKVEFSIEDAGGVQALQIRIDDQGPGIADLELVLSGRYQSPTGMGLGILGARRLMDRCDISTAPASGTHIVLQKRFASDAPRMTARMVGDMCAHLNALAPDSMLGEVQQQNQELLGTLDELKARQEELLQLTRELEENNRAVKMLYAELDEKAEHLRRADQTKSRFLSNMSHEFRTPLSSIRALAKLLLARADGELSDEQEKQVNYILQGTVAMNEMVDDLLDLAKIEAGKVDVRAERFLVADMFSTLRGLMRPLLHGPDLALIFLEPAALALHSDQGKLSQILRNFISNAIKYTERGEITVRATVLPEQGMMHFSVADTGLGIAKADQTFIFEEFSQIENRLQTRVKGTGLGLPLCRKLADLLGGAVGVDSVPGAGSVFWVSIPLTCAQEGGAAPVSP</sequence>
<dbReference type="RefSeq" id="WP_167085844.1">
    <property type="nucleotide sequence ID" value="NZ_WHJG01000004.1"/>
</dbReference>
<dbReference type="SMART" id="SM00387">
    <property type="entry name" value="HATPase_c"/>
    <property type="match status" value="2"/>
</dbReference>
<evidence type="ECO:0000256" key="1">
    <source>
        <dbReference type="ARBA" id="ARBA00000085"/>
    </source>
</evidence>
<dbReference type="PRINTS" id="PR00344">
    <property type="entry name" value="BCTRLSENSOR"/>
</dbReference>
<dbReference type="EC" id="2.7.13.3" evidence="2"/>
<dbReference type="Gene3D" id="3.30.565.10">
    <property type="entry name" value="Histidine kinase-like ATPase, C-terminal domain"/>
    <property type="match status" value="2"/>
</dbReference>
<dbReference type="InterPro" id="IPR036097">
    <property type="entry name" value="HisK_dim/P_sf"/>
</dbReference>
<evidence type="ECO:0000313" key="10">
    <source>
        <dbReference type="Proteomes" id="UP000621455"/>
    </source>
</evidence>
<dbReference type="SUPFAM" id="SSF55874">
    <property type="entry name" value="ATPase domain of HSP90 chaperone/DNA topoisomerase II/histidine kinase"/>
    <property type="match status" value="2"/>
</dbReference>
<dbReference type="InterPro" id="IPR005467">
    <property type="entry name" value="His_kinase_dom"/>
</dbReference>
<evidence type="ECO:0000313" key="9">
    <source>
        <dbReference type="EMBL" id="NHZ78877.1"/>
    </source>
</evidence>
<dbReference type="EMBL" id="WHJG01000004">
    <property type="protein sequence ID" value="NHZ78877.1"/>
    <property type="molecule type" value="Genomic_DNA"/>
</dbReference>
<keyword evidence="6" id="KW-0902">Two-component regulatory system</keyword>
<dbReference type="InterPro" id="IPR003661">
    <property type="entry name" value="HisK_dim/P_dom"/>
</dbReference>
<dbReference type="PANTHER" id="PTHR43711">
    <property type="entry name" value="TWO-COMPONENT HISTIDINE KINASE"/>
    <property type="match status" value="1"/>
</dbReference>
<proteinExistence type="predicted"/>
<dbReference type="GO" id="GO:0016301">
    <property type="term" value="F:kinase activity"/>
    <property type="evidence" value="ECO:0007669"/>
    <property type="project" value="UniProtKB-KW"/>
</dbReference>
<keyword evidence="10" id="KW-1185">Reference proteome</keyword>
<dbReference type="SUPFAM" id="SSF47384">
    <property type="entry name" value="Homodimeric domain of signal transducing histidine kinase"/>
    <property type="match status" value="1"/>
</dbReference>
<feature type="coiled-coil region" evidence="7">
    <location>
        <begin position="161"/>
        <end position="209"/>
    </location>
</feature>
<dbReference type="InterPro" id="IPR003594">
    <property type="entry name" value="HATPase_dom"/>
</dbReference>
<feature type="domain" description="Histidine kinase" evidence="8">
    <location>
        <begin position="226"/>
        <end position="445"/>
    </location>
</feature>
<dbReference type="PROSITE" id="PS50109">
    <property type="entry name" value="HIS_KIN"/>
    <property type="match status" value="1"/>
</dbReference>
<dbReference type="CDD" id="cd16922">
    <property type="entry name" value="HATPase_EvgS-ArcB-TorS-like"/>
    <property type="match status" value="1"/>
</dbReference>
<dbReference type="Pfam" id="PF02518">
    <property type="entry name" value="HATPase_c"/>
    <property type="match status" value="2"/>
</dbReference>
<reference evidence="9 10" key="1">
    <citation type="submission" date="2019-10" db="EMBL/GenBank/DDBJ databases">
        <title>Taxonomy of Antarctic Massilia spp.: description of Massilia rubra sp. nov., Massilia aquatica sp. nov., Massilia mucilaginosa sp. nov., Massilia frigida sp. nov. isolated from streams, lakes and regoliths.</title>
        <authorList>
            <person name="Holochova P."/>
            <person name="Sedlacek I."/>
            <person name="Kralova S."/>
            <person name="Maslanova I."/>
            <person name="Busse H.-J."/>
            <person name="Stankova E."/>
            <person name="Vrbovska V."/>
            <person name="Kovarovic V."/>
            <person name="Bartak M."/>
            <person name="Svec P."/>
            <person name="Pantucek R."/>
        </authorList>
    </citation>
    <scope>NUCLEOTIDE SEQUENCE [LARGE SCALE GENOMIC DNA]</scope>
    <source>
        <strain evidence="9 10">CCM 8695</strain>
    </source>
</reference>
<dbReference type="CDD" id="cd16934">
    <property type="entry name" value="HATPase_RsbT-like"/>
    <property type="match status" value="1"/>
</dbReference>
<protein>
    <recommendedName>
        <fullName evidence="2">histidine kinase</fullName>
        <ecNumber evidence="2">2.7.13.3</ecNumber>
    </recommendedName>
</protein>